<protein>
    <submittedName>
        <fullName evidence="1">Uncharacterized protein</fullName>
    </submittedName>
</protein>
<proteinExistence type="predicted"/>
<name>A0ABW3CAD4_9ACTN</name>
<evidence type="ECO:0000313" key="2">
    <source>
        <dbReference type="Proteomes" id="UP001597083"/>
    </source>
</evidence>
<feature type="non-terminal residue" evidence="1">
    <location>
        <position position="106"/>
    </location>
</feature>
<gene>
    <name evidence="1" type="ORF">ACFQ07_04320</name>
</gene>
<evidence type="ECO:0000313" key="1">
    <source>
        <dbReference type="EMBL" id="MFD0851428.1"/>
    </source>
</evidence>
<reference evidence="2" key="1">
    <citation type="journal article" date="2019" name="Int. J. Syst. Evol. Microbiol.">
        <title>The Global Catalogue of Microorganisms (GCM) 10K type strain sequencing project: providing services to taxonomists for standard genome sequencing and annotation.</title>
        <authorList>
            <consortium name="The Broad Institute Genomics Platform"/>
            <consortium name="The Broad Institute Genome Sequencing Center for Infectious Disease"/>
            <person name="Wu L."/>
            <person name="Ma J."/>
        </authorList>
    </citation>
    <scope>NUCLEOTIDE SEQUENCE [LARGE SCALE GENOMIC DNA]</scope>
    <source>
        <strain evidence="2">JCM 31696</strain>
    </source>
</reference>
<dbReference type="EMBL" id="JBHTIR010000460">
    <property type="protein sequence ID" value="MFD0851428.1"/>
    <property type="molecule type" value="Genomic_DNA"/>
</dbReference>
<organism evidence="1 2">
    <name type="scientific">Actinomadura adrarensis</name>
    <dbReference type="NCBI Taxonomy" id="1819600"/>
    <lineage>
        <taxon>Bacteria</taxon>
        <taxon>Bacillati</taxon>
        <taxon>Actinomycetota</taxon>
        <taxon>Actinomycetes</taxon>
        <taxon>Streptosporangiales</taxon>
        <taxon>Thermomonosporaceae</taxon>
        <taxon>Actinomadura</taxon>
    </lineage>
</organism>
<comment type="caution">
    <text evidence="1">The sequence shown here is derived from an EMBL/GenBank/DDBJ whole genome shotgun (WGS) entry which is preliminary data.</text>
</comment>
<keyword evidence="2" id="KW-1185">Reference proteome</keyword>
<dbReference type="Proteomes" id="UP001597083">
    <property type="component" value="Unassembled WGS sequence"/>
</dbReference>
<sequence length="106" mass="12278">MADHEPDSDPRDGLVDAGVVPVGRFEWERVIRRCRLGFYEGRTKDPRRWVRNATVQQVALMLATYADMDGTRIRPRLETVAAVCEIDVRTVRISVARLRWLNLLEQ</sequence>
<accession>A0ABW3CAD4</accession>